<dbReference type="AlphaFoldDB" id="X0SQM0"/>
<name>X0SQM0_9ZZZZ</name>
<accession>X0SQM0</accession>
<protein>
    <submittedName>
        <fullName evidence="1">Uncharacterized protein</fullName>
    </submittedName>
</protein>
<comment type="caution">
    <text evidence="1">The sequence shown here is derived from an EMBL/GenBank/DDBJ whole genome shotgun (WGS) entry which is preliminary data.</text>
</comment>
<gene>
    <name evidence="1" type="ORF">S01H1_14359</name>
</gene>
<feature type="non-terminal residue" evidence="1">
    <location>
        <position position="49"/>
    </location>
</feature>
<proteinExistence type="predicted"/>
<sequence>MTKIVLPKGKSAPQRKNPKNLIVFSLPKVGKTELFAALKDSLIIDLEEG</sequence>
<dbReference type="EMBL" id="BARS01007464">
    <property type="protein sequence ID" value="GAF83403.1"/>
    <property type="molecule type" value="Genomic_DNA"/>
</dbReference>
<evidence type="ECO:0000313" key="1">
    <source>
        <dbReference type="EMBL" id="GAF83403.1"/>
    </source>
</evidence>
<reference evidence="1" key="1">
    <citation type="journal article" date="2014" name="Front. Microbiol.">
        <title>High frequency of phylogenetically diverse reductive dehalogenase-homologous genes in deep subseafloor sedimentary metagenomes.</title>
        <authorList>
            <person name="Kawai M."/>
            <person name="Futagami T."/>
            <person name="Toyoda A."/>
            <person name="Takaki Y."/>
            <person name="Nishi S."/>
            <person name="Hori S."/>
            <person name="Arai W."/>
            <person name="Tsubouchi T."/>
            <person name="Morono Y."/>
            <person name="Uchiyama I."/>
            <person name="Ito T."/>
            <person name="Fujiyama A."/>
            <person name="Inagaki F."/>
            <person name="Takami H."/>
        </authorList>
    </citation>
    <scope>NUCLEOTIDE SEQUENCE</scope>
    <source>
        <strain evidence="1">Expedition CK06-06</strain>
    </source>
</reference>
<organism evidence="1">
    <name type="scientific">marine sediment metagenome</name>
    <dbReference type="NCBI Taxonomy" id="412755"/>
    <lineage>
        <taxon>unclassified sequences</taxon>
        <taxon>metagenomes</taxon>
        <taxon>ecological metagenomes</taxon>
    </lineage>
</organism>